<reference evidence="1" key="1">
    <citation type="submission" date="2018-06" db="EMBL/GenBank/DDBJ databases">
        <authorList>
            <person name="Zhirakovskaya E."/>
        </authorList>
    </citation>
    <scope>NUCLEOTIDE SEQUENCE</scope>
</reference>
<accession>A0A3B0Z5A7</accession>
<name>A0A3B0Z5A7_9ZZZZ</name>
<gene>
    <name evidence="1" type="ORF">MNBD_GAMMA18-1436</name>
</gene>
<organism evidence="1">
    <name type="scientific">hydrothermal vent metagenome</name>
    <dbReference type="NCBI Taxonomy" id="652676"/>
    <lineage>
        <taxon>unclassified sequences</taxon>
        <taxon>metagenomes</taxon>
        <taxon>ecological metagenomes</taxon>
    </lineage>
</organism>
<dbReference type="AlphaFoldDB" id="A0A3B0Z5A7"/>
<evidence type="ECO:0000313" key="1">
    <source>
        <dbReference type="EMBL" id="VAW88538.1"/>
    </source>
</evidence>
<sequence length="37" mass="4501">MEVRRIIMEVRRIIMEVTISEKLKGSEPFNHELKRCE</sequence>
<proteinExistence type="predicted"/>
<protein>
    <submittedName>
        <fullName evidence="1">Uncharacterized protein</fullName>
    </submittedName>
</protein>
<dbReference type="EMBL" id="UOFP01000226">
    <property type="protein sequence ID" value="VAW88538.1"/>
    <property type="molecule type" value="Genomic_DNA"/>
</dbReference>